<reference evidence="1" key="1">
    <citation type="submission" date="2015-11" db="EMBL/GenBank/DDBJ databases">
        <title>De novo transcriptome assembly of four potential Pierce s Disease insect vectors from Arizona vineyards.</title>
        <authorList>
            <person name="Tassone E.E."/>
        </authorList>
    </citation>
    <scope>NUCLEOTIDE SEQUENCE</scope>
</reference>
<sequence length="181" mass="21482">MFFVILSCIIEKLSSLSVEIDLLHISKSLNNLDNKITSFLSKPECTMRDTFLTWFEEYNKHLCQLVSMLNDEEVRAEPVIRQLLFREGPEFLKVDFDNELLKENLFWGDRDLEEMYYCVGVTKVLWFEIKNVLSPYGERHIRNINVPQELYELDVHGRLNEEIHFTKVDTKDPRGNFSIEE</sequence>
<name>A0A1B6M3R1_9HEMI</name>
<accession>A0A1B6M3R1</accession>
<dbReference type="AlphaFoldDB" id="A0A1B6M3R1"/>
<proteinExistence type="predicted"/>
<dbReference type="EMBL" id="GEBQ01009443">
    <property type="protein sequence ID" value="JAT30534.1"/>
    <property type="molecule type" value="Transcribed_RNA"/>
</dbReference>
<gene>
    <name evidence="1" type="ORF">g.7193</name>
</gene>
<evidence type="ECO:0000313" key="1">
    <source>
        <dbReference type="EMBL" id="JAT30534.1"/>
    </source>
</evidence>
<organism evidence="1">
    <name type="scientific">Graphocephala atropunctata</name>
    <dbReference type="NCBI Taxonomy" id="36148"/>
    <lineage>
        <taxon>Eukaryota</taxon>
        <taxon>Metazoa</taxon>
        <taxon>Ecdysozoa</taxon>
        <taxon>Arthropoda</taxon>
        <taxon>Hexapoda</taxon>
        <taxon>Insecta</taxon>
        <taxon>Pterygota</taxon>
        <taxon>Neoptera</taxon>
        <taxon>Paraneoptera</taxon>
        <taxon>Hemiptera</taxon>
        <taxon>Auchenorrhyncha</taxon>
        <taxon>Membracoidea</taxon>
        <taxon>Cicadellidae</taxon>
        <taxon>Cicadellinae</taxon>
        <taxon>Cicadellini</taxon>
        <taxon>Graphocephala</taxon>
    </lineage>
</organism>
<protein>
    <submittedName>
        <fullName evidence="1">Uncharacterized protein</fullName>
    </submittedName>
</protein>